<comment type="caution">
    <text evidence="1">The sequence shown here is derived from an EMBL/GenBank/DDBJ whole genome shotgun (WGS) entry which is preliminary data.</text>
</comment>
<dbReference type="OrthoDB" id="3239894at2759"/>
<reference evidence="1" key="1">
    <citation type="submission" date="2021-02" db="EMBL/GenBank/DDBJ databases">
        <authorList>
            <person name="Nowell W R."/>
        </authorList>
    </citation>
    <scope>NUCLEOTIDE SEQUENCE</scope>
</reference>
<dbReference type="Proteomes" id="UP000681722">
    <property type="component" value="Unassembled WGS sequence"/>
</dbReference>
<proteinExistence type="predicted"/>
<dbReference type="PANTHER" id="PTHR46579">
    <property type="entry name" value="F5/8 TYPE C DOMAIN-CONTAINING PROTEIN-RELATED"/>
    <property type="match status" value="1"/>
</dbReference>
<dbReference type="PANTHER" id="PTHR46579:SF1">
    <property type="entry name" value="F5_8 TYPE C DOMAIN-CONTAINING PROTEIN"/>
    <property type="match status" value="1"/>
</dbReference>
<dbReference type="EMBL" id="CAJOBC010102456">
    <property type="protein sequence ID" value="CAF4480018.1"/>
    <property type="molecule type" value="Genomic_DNA"/>
</dbReference>
<name>A0A8S2X6Z3_9BILA</name>
<evidence type="ECO:0000313" key="2">
    <source>
        <dbReference type="Proteomes" id="UP000681722"/>
    </source>
</evidence>
<protein>
    <submittedName>
        <fullName evidence="1">Uncharacterized protein</fullName>
    </submittedName>
</protein>
<sequence>MKKLLTLWLDAKYRMCSWSIRSKLNDIQLLLDNLRMPSTISRRPRRISNFYKYKASEFKAIVHFGFSIFHNILKLKYYNNFLKFVYAMNIANGDKMINDDVQSIKILMNDFVNEYQNLYIIRHCNSNIHSMQHVYLSVERLGPMCMYSTFFFENINRILKSLGHGTIDHSKQLIKNLELFRSSLIHYDTPMYPRLLSNLCEQLLNERKTRTIDTFTLPKPSQLTYNSYSDYLSGIPGLNNLTFYDSIRYNNIRFETNILHSRTTDDSCIM</sequence>
<evidence type="ECO:0000313" key="1">
    <source>
        <dbReference type="EMBL" id="CAF4480018.1"/>
    </source>
</evidence>
<dbReference type="AlphaFoldDB" id="A0A8S2X6Z3"/>
<organism evidence="1 2">
    <name type="scientific">Didymodactylos carnosus</name>
    <dbReference type="NCBI Taxonomy" id="1234261"/>
    <lineage>
        <taxon>Eukaryota</taxon>
        <taxon>Metazoa</taxon>
        <taxon>Spiralia</taxon>
        <taxon>Gnathifera</taxon>
        <taxon>Rotifera</taxon>
        <taxon>Eurotatoria</taxon>
        <taxon>Bdelloidea</taxon>
        <taxon>Philodinida</taxon>
        <taxon>Philodinidae</taxon>
        <taxon>Didymodactylos</taxon>
    </lineage>
</organism>
<gene>
    <name evidence="1" type="ORF">SRO942_LOCUS43773</name>
</gene>
<accession>A0A8S2X6Z3</accession>
<feature type="non-terminal residue" evidence="1">
    <location>
        <position position="270"/>
    </location>
</feature>